<dbReference type="PROSITE" id="PS51221">
    <property type="entry name" value="TTL"/>
    <property type="match status" value="1"/>
</dbReference>
<dbReference type="GO" id="GO:0070740">
    <property type="term" value="F:tubulin-glutamic acid ligase activity"/>
    <property type="evidence" value="ECO:0007669"/>
    <property type="project" value="TreeGrafter"/>
</dbReference>
<organism evidence="5 6">
    <name type="scientific">Boothiomyces macroporosus</name>
    <dbReference type="NCBI Taxonomy" id="261099"/>
    <lineage>
        <taxon>Eukaryota</taxon>
        <taxon>Fungi</taxon>
        <taxon>Fungi incertae sedis</taxon>
        <taxon>Chytridiomycota</taxon>
        <taxon>Chytridiomycota incertae sedis</taxon>
        <taxon>Chytridiomycetes</taxon>
        <taxon>Rhizophydiales</taxon>
        <taxon>Terramycetaceae</taxon>
        <taxon>Boothiomyces</taxon>
    </lineage>
</organism>
<gene>
    <name evidence="5" type="primary">TTLL6</name>
    <name evidence="5" type="ORF">HK103_004146</name>
</gene>
<evidence type="ECO:0000313" key="5">
    <source>
        <dbReference type="EMBL" id="KAJ3258012.1"/>
    </source>
</evidence>
<keyword evidence="2" id="KW-0547">Nucleotide-binding</keyword>
<keyword evidence="4" id="KW-0175">Coiled coil</keyword>
<feature type="coiled-coil region" evidence="4">
    <location>
        <begin position="464"/>
        <end position="491"/>
    </location>
</feature>
<reference evidence="5" key="1">
    <citation type="submission" date="2020-05" db="EMBL/GenBank/DDBJ databases">
        <title>Phylogenomic resolution of chytrid fungi.</title>
        <authorList>
            <person name="Stajich J.E."/>
            <person name="Amses K."/>
            <person name="Simmons R."/>
            <person name="Seto K."/>
            <person name="Myers J."/>
            <person name="Bonds A."/>
            <person name="Quandt C.A."/>
            <person name="Barry K."/>
            <person name="Liu P."/>
            <person name="Grigoriev I."/>
            <person name="Longcore J.E."/>
            <person name="James T.Y."/>
        </authorList>
    </citation>
    <scope>NUCLEOTIDE SEQUENCE</scope>
    <source>
        <strain evidence="5">PLAUS21</strain>
    </source>
</reference>
<evidence type="ECO:0000256" key="3">
    <source>
        <dbReference type="ARBA" id="ARBA00022840"/>
    </source>
</evidence>
<evidence type="ECO:0000256" key="1">
    <source>
        <dbReference type="ARBA" id="ARBA00022598"/>
    </source>
</evidence>
<dbReference type="GO" id="GO:0036064">
    <property type="term" value="C:ciliary basal body"/>
    <property type="evidence" value="ECO:0007669"/>
    <property type="project" value="TreeGrafter"/>
</dbReference>
<proteinExistence type="predicted"/>
<dbReference type="PANTHER" id="PTHR12241:SF147">
    <property type="entry name" value="TUBULIN POLYGLUTAMYLASE TTLL7"/>
    <property type="match status" value="1"/>
</dbReference>
<sequence>MKEEKKKIKKVAGLNINLANCKYELLREISGSLGFHIVDEDEWVLYWIDTGVSLERVLDMKSFQRINHFPGMHEICRKDHLARKVGKLARIFPKDYNFFPKSWILPHDFMDFKHSFKPKRGQCFISKPDHGCQGKGIFLFRDPDDLDESCKFQSVIQSYISSPLLIDGFKFDLRVYVLVTSVSPLRIFIYKDGLARFATEPYQTPNSRNISRTCMHLTNYAINKNSKGYVVDQESGSKRSIKMVLQELEKLKDVDQQVIWNRIKDVIVKTIITAQPALCKLVKPWFPSSVKTPMTSCGSQCFEILGFDILLDSKLKAWVLEVNHSPSFTCDTQLDKDIKSGVIGDAMKLLNITNAHQFKKKFTKDQKQSSLTRLLKPVTEKVEKTLSETTLINEPHNDQYTRAINQYHEKYNPEILEKLTEFEDVRLGEYERIFPPQDTDKLGKYLFLMHETANWSTETNTTKARKAYKELQKLKENKKQVLLEKWKLKQQTKHINPKVNTTTDKLNFKKQLEMLDISTLKRADYTRQLYKDASSPLPKEKKTIPIKVQNMSDSFHVTKPYEFNQDARYASYANTIAKYSDLFSMNPLIEEKKKELSKITLKVNTRIKRSYMCE</sequence>
<dbReference type="GO" id="GO:0000226">
    <property type="term" value="P:microtubule cytoskeleton organization"/>
    <property type="evidence" value="ECO:0007669"/>
    <property type="project" value="TreeGrafter"/>
</dbReference>
<evidence type="ECO:0000256" key="4">
    <source>
        <dbReference type="SAM" id="Coils"/>
    </source>
</evidence>
<dbReference type="InterPro" id="IPR004344">
    <property type="entry name" value="TTL/TTLL_fam"/>
</dbReference>
<accession>A0AAD5UKX6</accession>
<dbReference type="GO" id="GO:0015631">
    <property type="term" value="F:tubulin binding"/>
    <property type="evidence" value="ECO:0007669"/>
    <property type="project" value="TreeGrafter"/>
</dbReference>
<name>A0AAD5UKX6_9FUNG</name>
<keyword evidence="1" id="KW-0436">Ligase</keyword>
<dbReference type="AlphaFoldDB" id="A0AAD5UKX6"/>
<comment type="caution">
    <text evidence="5">The sequence shown here is derived from an EMBL/GenBank/DDBJ whole genome shotgun (WGS) entry which is preliminary data.</text>
</comment>
<dbReference type="Gene3D" id="3.30.470.20">
    <property type="entry name" value="ATP-grasp fold, B domain"/>
    <property type="match status" value="1"/>
</dbReference>
<dbReference type="SUPFAM" id="SSF56059">
    <property type="entry name" value="Glutathione synthetase ATP-binding domain-like"/>
    <property type="match status" value="1"/>
</dbReference>
<protein>
    <submittedName>
        <fullName evidence="5">Tubulin polyglutamylase ttll6</fullName>
    </submittedName>
</protein>
<dbReference type="Proteomes" id="UP001210925">
    <property type="component" value="Unassembled WGS sequence"/>
</dbReference>
<dbReference type="GO" id="GO:0005524">
    <property type="term" value="F:ATP binding"/>
    <property type="evidence" value="ECO:0007669"/>
    <property type="project" value="UniProtKB-KW"/>
</dbReference>
<dbReference type="EMBL" id="JADGKB010000032">
    <property type="protein sequence ID" value="KAJ3258012.1"/>
    <property type="molecule type" value="Genomic_DNA"/>
</dbReference>
<keyword evidence="6" id="KW-1185">Reference proteome</keyword>
<dbReference type="PANTHER" id="PTHR12241">
    <property type="entry name" value="TUBULIN POLYGLUTAMYLASE"/>
    <property type="match status" value="1"/>
</dbReference>
<evidence type="ECO:0000313" key="6">
    <source>
        <dbReference type="Proteomes" id="UP001210925"/>
    </source>
</evidence>
<keyword evidence="3" id="KW-0067">ATP-binding</keyword>
<evidence type="ECO:0000256" key="2">
    <source>
        <dbReference type="ARBA" id="ARBA00022741"/>
    </source>
</evidence>
<dbReference type="Pfam" id="PF03133">
    <property type="entry name" value="TTL"/>
    <property type="match status" value="1"/>
</dbReference>